<keyword evidence="6 12" id="KW-1133">Transmembrane helix</keyword>
<comment type="subunit">
    <text evidence="12">F-type ATPases have 2 components, F(1) - the catalytic core - and F(0) - the membrane proton channel. F(1) has five subunits: alpha(3), beta(3), gamma(1), delta(1), epsilon(1). F(0) has three main subunits: a(1), b(2) and c(10-14). The alpha and beta chains form an alternating ring which encloses part of the gamma chain. F(1) is attached to F(0) by a central stalk formed by the gamma and epsilon chains, while a peripheral stalk is formed by the delta and b chains.</text>
</comment>
<dbReference type="GO" id="GO:0046961">
    <property type="term" value="F:proton-transporting ATPase activity, rotational mechanism"/>
    <property type="evidence" value="ECO:0007669"/>
    <property type="project" value="TreeGrafter"/>
</dbReference>
<evidence type="ECO:0000256" key="6">
    <source>
        <dbReference type="ARBA" id="ARBA00022989"/>
    </source>
</evidence>
<keyword evidence="7 12" id="KW-0406">Ion transport</keyword>
<accession>A0A1F7I938</accession>
<dbReference type="EMBL" id="MGAG01000035">
    <property type="protein sequence ID" value="OGK39864.1"/>
    <property type="molecule type" value="Genomic_DNA"/>
</dbReference>
<keyword evidence="4 12" id="KW-0812">Transmembrane</keyword>
<comment type="function">
    <text evidence="12">Component of the F(0) channel, it forms part of the peripheral stalk, linking F(1) to F(0).</text>
</comment>
<dbReference type="STRING" id="1802056.A2954_05425"/>
<evidence type="ECO:0000256" key="1">
    <source>
        <dbReference type="ARBA" id="ARBA00005513"/>
    </source>
</evidence>
<comment type="function">
    <text evidence="10 12">F(1)F(0) ATP synthase produces ATP from ADP in the presence of a proton or sodium gradient. F-type ATPases consist of two structural domains, F(1) containing the extramembraneous catalytic core and F(0) containing the membrane proton channel, linked together by a central stalk and a peripheral stalk. During catalysis, ATP synthesis in the catalytic domain of F(1) is coupled via a rotary mechanism of the central stalk subunits to proton translocation.</text>
</comment>
<evidence type="ECO:0000256" key="9">
    <source>
        <dbReference type="ARBA" id="ARBA00023310"/>
    </source>
</evidence>
<dbReference type="PANTHER" id="PTHR33445:SF2">
    <property type="entry name" value="ATP SYNTHASE SUBUNIT B', CHLOROPLASTIC"/>
    <property type="match status" value="1"/>
</dbReference>
<dbReference type="GO" id="GO:0005886">
    <property type="term" value="C:plasma membrane"/>
    <property type="evidence" value="ECO:0007669"/>
    <property type="project" value="UniProtKB-SubCell"/>
</dbReference>
<dbReference type="InterPro" id="IPR050059">
    <property type="entry name" value="ATP_synthase_B_chain"/>
</dbReference>
<dbReference type="Pfam" id="PF00430">
    <property type="entry name" value="ATP-synt_B"/>
    <property type="match status" value="1"/>
</dbReference>
<organism evidence="15 16">
    <name type="scientific">Candidatus Roizmanbacteria bacterium RIFCSPLOWO2_01_FULL_37_12</name>
    <dbReference type="NCBI Taxonomy" id="1802056"/>
    <lineage>
        <taxon>Bacteria</taxon>
        <taxon>Candidatus Roizmaniibacteriota</taxon>
    </lineage>
</organism>
<evidence type="ECO:0000256" key="3">
    <source>
        <dbReference type="ARBA" id="ARBA00022547"/>
    </source>
</evidence>
<reference evidence="15 16" key="1">
    <citation type="journal article" date="2016" name="Nat. Commun.">
        <title>Thousands of microbial genomes shed light on interconnected biogeochemical processes in an aquifer system.</title>
        <authorList>
            <person name="Anantharaman K."/>
            <person name="Brown C.T."/>
            <person name="Hug L.A."/>
            <person name="Sharon I."/>
            <person name="Castelle C.J."/>
            <person name="Probst A.J."/>
            <person name="Thomas B.C."/>
            <person name="Singh A."/>
            <person name="Wilkins M.J."/>
            <person name="Karaoz U."/>
            <person name="Brodie E.L."/>
            <person name="Williams K.H."/>
            <person name="Hubbard S.S."/>
            <person name="Banfield J.F."/>
        </authorList>
    </citation>
    <scope>NUCLEOTIDE SEQUENCE [LARGE SCALE GENOMIC DNA]</scope>
</reference>
<protein>
    <recommendedName>
        <fullName evidence="12">ATP synthase subunit b</fullName>
    </recommendedName>
    <alternativeName>
        <fullName evidence="12">ATP synthase F(0) sector subunit b</fullName>
    </alternativeName>
    <alternativeName>
        <fullName evidence="12">ATPase subunit I</fullName>
    </alternativeName>
    <alternativeName>
        <fullName evidence="12">F-type ATPase subunit b</fullName>
        <shortName evidence="12">F-ATPase subunit b</shortName>
    </alternativeName>
</protein>
<comment type="caution">
    <text evidence="15">The sequence shown here is derived from an EMBL/GenBank/DDBJ whole genome shotgun (WGS) entry which is preliminary data.</text>
</comment>
<evidence type="ECO:0000256" key="2">
    <source>
        <dbReference type="ARBA" id="ARBA00022448"/>
    </source>
</evidence>
<dbReference type="CDD" id="cd06503">
    <property type="entry name" value="ATP-synt_Fo_b"/>
    <property type="match status" value="1"/>
</dbReference>
<evidence type="ECO:0000256" key="14">
    <source>
        <dbReference type="SAM" id="Coils"/>
    </source>
</evidence>
<keyword evidence="14" id="KW-0175">Coiled coil</keyword>
<comment type="subcellular location">
    <subcellularLocation>
        <location evidence="12">Cell membrane</location>
        <topology evidence="12">Single-pass membrane protein</topology>
    </subcellularLocation>
    <subcellularLocation>
        <location evidence="11">Endomembrane system</location>
        <topology evidence="11">Single-pass membrane protein</topology>
    </subcellularLocation>
</comment>
<evidence type="ECO:0000256" key="12">
    <source>
        <dbReference type="HAMAP-Rule" id="MF_01398"/>
    </source>
</evidence>
<evidence type="ECO:0000256" key="7">
    <source>
        <dbReference type="ARBA" id="ARBA00023065"/>
    </source>
</evidence>
<evidence type="ECO:0000256" key="4">
    <source>
        <dbReference type="ARBA" id="ARBA00022692"/>
    </source>
</evidence>
<dbReference type="GO" id="GO:0046933">
    <property type="term" value="F:proton-transporting ATP synthase activity, rotational mechanism"/>
    <property type="evidence" value="ECO:0007669"/>
    <property type="project" value="UniProtKB-UniRule"/>
</dbReference>
<evidence type="ECO:0000256" key="8">
    <source>
        <dbReference type="ARBA" id="ARBA00023136"/>
    </source>
</evidence>
<evidence type="ECO:0000313" key="15">
    <source>
        <dbReference type="EMBL" id="OGK39864.1"/>
    </source>
</evidence>
<evidence type="ECO:0000256" key="13">
    <source>
        <dbReference type="RuleBase" id="RU003848"/>
    </source>
</evidence>
<evidence type="ECO:0000256" key="11">
    <source>
        <dbReference type="ARBA" id="ARBA00037847"/>
    </source>
</evidence>
<dbReference type="PANTHER" id="PTHR33445">
    <property type="entry name" value="ATP SYNTHASE SUBUNIT B', CHLOROPLASTIC"/>
    <property type="match status" value="1"/>
</dbReference>
<keyword evidence="8 12" id="KW-0472">Membrane</keyword>
<proteinExistence type="inferred from homology"/>
<evidence type="ECO:0000313" key="16">
    <source>
        <dbReference type="Proteomes" id="UP000177698"/>
    </source>
</evidence>
<comment type="similarity">
    <text evidence="1 12 13">Belongs to the ATPase B chain family.</text>
</comment>
<dbReference type="InterPro" id="IPR028987">
    <property type="entry name" value="ATP_synth_B-like_membr_sf"/>
</dbReference>
<dbReference type="Proteomes" id="UP000177698">
    <property type="component" value="Unassembled WGS sequence"/>
</dbReference>
<evidence type="ECO:0000256" key="10">
    <source>
        <dbReference type="ARBA" id="ARBA00025198"/>
    </source>
</evidence>
<keyword evidence="12" id="KW-1003">Cell membrane</keyword>
<keyword evidence="9 12" id="KW-0066">ATP synthesis</keyword>
<keyword evidence="2 12" id="KW-0813">Transport</keyword>
<dbReference type="InterPro" id="IPR002146">
    <property type="entry name" value="ATP_synth_b/b'su_bac/chlpt"/>
</dbReference>
<name>A0A1F7I938_9BACT</name>
<keyword evidence="3 12" id="KW-0138">CF(0)</keyword>
<keyword evidence="5 12" id="KW-0375">Hydrogen ion transport</keyword>
<dbReference type="GO" id="GO:0012505">
    <property type="term" value="C:endomembrane system"/>
    <property type="evidence" value="ECO:0007669"/>
    <property type="project" value="UniProtKB-SubCell"/>
</dbReference>
<dbReference type="AlphaFoldDB" id="A0A1F7I938"/>
<feature type="coiled-coil region" evidence="14">
    <location>
        <begin position="40"/>
        <end position="115"/>
    </location>
</feature>
<dbReference type="NCBIfam" id="TIGR01144">
    <property type="entry name" value="ATP_synt_b"/>
    <property type="match status" value="1"/>
</dbReference>
<dbReference type="GO" id="GO:0045259">
    <property type="term" value="C:proton-transporting ATP synthase complex"/>
    <property type="evidence" value="ECO:0007669"/>
    <property type="project" value="UniProtKB-KW"/>
</dbReference>
<sequence length="169" mass="19826">MENLGIDGKLLLAQLINFILFFYILKKYIAGPFLKFLNQERQNEREKEDLLGKIKKGEEEILAREIKLKEEMKKQVSLALEKAKKDGFRLREEIVEEAKKQAMTIKDKAHKEIKEERDKLYRDVKNKVADLSFIITEKALQDYLDEEAKKKITGHILKNLGNAINKHEN</sequence>
<dbReference type="HAMAP" id="MF_01398">
    <property type="entry name" value="ATP_synth_b_bprime"/>
    <property type="match status" value="1"/>
</dbReference>
<gene>
    <name evidence="12" type="primary">atpF</name>
    <name evidence="15" type="ORF">A2954_05425</name>
</gene>
<evidence type="ECO:0000256" key="5">
    <source>
        <dbReference type="ARBA" id="ARBA00022781"/>
    </source>
</evidence>
<dbReference type="SUPFAM" id="SSF81573">
    <property type="entry name" value="F1F0 ATP synthase subunit B, membrane domain"/>
    <property type="match status" value="1"/>
</dbReference>
<dbReference type="InterPro" id="IPR005864">
    <property type="entry name" value="ATP_synth_F0_bsu_bac"/>
</dbReference>